<evidence type="ECO:0000313" key="3">
    <source>
        <dbReference type="Proteomes" id="UP000282060"/>
    </source>
</evidence>
<feature type="signal peptide" evidence="1">
    <location>
        <begin position="1"/>
        <end position="27"/>
    </location>
</feature>
<dbReference type="Gene3D" id="2.60.40.1890">
    <property type="entry name" value="PCu(A)C copper chaperone"/>
    <property type="match status" value="1"/>
</dbReference>
<dbReference type="RefSeq" id="WP_126504657.1">
    <property type="nucleotide sequence ID" value="NZ_RXNV01000001.1"/>
</dbReference>
<dbReference type="PANTHER" id="PTHR36302:SF1">
    <property type="entry name" value="COPPER CHAPERONE PCU(A)C"/>
    <property type="match status" value="1"/>
</dbReference>
<name>A0A431WI63_9GAMM</name>
<dbReference type="AlphaFoldDB" id="A0A431WI63"/>
<sequence length="158" mass="17479">MEFNTLKRIFKQAFNFLVLSCASFASFANVALVEGHVRAMPASVPNTAAYFTLENHGAERQLVAVQADFVKEAQLHTIIEEDGMVKMRQVESFNIPQHGTLTLMESGEHVMLLGLKQPLVSGTSVDLTLKFDDGSELPISLMVSKQDMAKMKGHAHHH</sequence>
<dbReference type="SUPFAM" id="SSF110087">
    <property type="entry name" value="DR1885-like metal-binding protein"/>
    <property type="match status" value="1"/>
</dbReference>
<comment type="caution">
    <text evidence="2">The sequence shown here is derived from an EMBL/GenBank/DDBJ whole genome shotgun (WGS) entry which is preliminary data.</text>
</comment>
<dbReference type="OrthoDB" id="9796962at2"/>
<proteinExistence type="predicted"/>
<gene>
    <name evidence="2" type="ORF">EKG39_05205</name>
</gene>
<dbReference type="InterPro" id="IPR007410">
    <property type="entry name" value="LpqE-like"/>
</dbReference>
<protein>
    <submittedName>
        <fullName evidence="2">Copper chaperone PCu(A)C</fullName>
    </submittedName>
</protein>
<dbReference type="PANTHER" id="PTHR36302">
    <property type="entry name" value="BLR7088 PROTEIN"/>
    <property type="match status" value="1"/>
</dbReference>
<dbReference type="EMBL" id="RXNV01000001">
    <property type="protein sequence ID" value="RTR35057.1"/>
    <property type="molecule type" value="Genomic_DNA"/>
</dbReference>
<accession>A0A431WI63</accession>
<dbReference type="Pfam" id="PF04314">
    <property type="entry name" value="PCuAC"/>
    <property type="match status" value="1"/>
</dbReference>
<organism evidence="2 3">
    <name type="scientific">Shewanella atlantica</name>
    <dbReference type="NCBI Taxonomy" id="271099"/>
    <lineage>
        <taxon>Bacteria</taxon>
        <taxon>Pseudomonadati</taxon>
        <taxon>Pseudomonadota</taxon>
        <taxon>Gammaproteobacteria</taxon>
        <taxon>Alteromonadales</taxon>
        <taxon>Shewanellaceae</taxon>
        <taxon>Shewanella</taxon>
    </lineage>
</organism>
<dbReference type="Proteomes" id="UP000282060">
    <property type="component" value="Unassembled WGS sequence"/>
</dbReference>
<keyword evidence="1" id="KW-0732">Signal</keyword>
<dbReference type="InterPro" id="IPR058248">
    <property type="entry name" value="Lxx211020-like"/>
</dbReference>
<dbReference type="InterPro" id="IPR036182">
    <property type="entry name" value="PCuAC_sf"/>
</dbReference>
<evidence type="ECO:0000256" key="1">
    <source>
        <dbReference type="SAM" id="SignalP"/>
    </source>
</evidence>
<feature type="chain" id="PRO_5018989777" evidence="1">
    <location>
        <begin position="28"/>
        <end position="158"/>
    </location>
</feature>
<keyword evidence="3" id="KW-1185">Reference proteome</keyword>
<evidence type="ECO:0000313" key="2">
    <source>
        <dbReference type="EMBL" id="RTR35057.1"/>
    </source>
</evidence>
<reference evidence="2 3" key="1">
    <citation type="submission" date="2018-12" db="EMBL/GenBank/DDBJ databases">
        <authorList>
            <person name="Yu L."/>
        </authorList>
    </citation>
    <scope>NUCLEOTIDE SEQUENCE [LARGE SCALE GENOMIC DNA]</scope>
    <source>
        <strain evidence="2 3">HAW-EB5</strain>
    </source>
</reference>